<evidence type="ECO:0000313" key="3">
    <source>
        <dbReference type="EMBL" id="MFD2478839.1"/>
    </source>
</evidence>
<evidence type="ECO:0000256" key="1">
    <source>
        <dbReference type="ARBA" id="ARBA00023002"/>
    </source>
</evidence>
<dbReference type="Proteomes" id="UP001597542">
    <property type="component" value="Unassembled WGS sequence"/>
</dbReference>
<dbReference type="Pfam" id="PF01243">
    <property type="entry name" value="PNPOx_N"/>
    <property type="match status" value="1"/>
</dbReference>
<keyword evidence="4" id="KW-1185">Reference proteome</keyword>
<dbReference type="Gene3D" id="2.30.110.10">
    <property type="entry name" value="Electron Transport, Fmn-binding Protein, Chain A"/>
    <property type="match status" value="1"/>
</dbReference>
<dbReference type="InterPro" id="IPR052019">
    <property type="entry name" value="F420H2_bilvrd_red/Heme_oxyg"/>
</dbReference>
<dbReference type="InterPro" id="IPR012349">
    <property type="entry name" value="Split_barrel_FMN-bd"/>
</dbReference>
<sequence>METLSLAAFTSFVRANPLGVVATTAANGHPEAALVSFAVTEDGSLLFNANLSTRKVANLRANPRAAAVIGCTGSISVQAEGPAVIESGAARREAGQIYLDQFPGSRALDEAFALIRLTPDWLRSYDASAEPARVIETWK</sequence>
<accession>A0ABW5HPB6</accession>
<name>A0ABW5HPB6_9PSEU</name>
<gene>
    <name evidence="3" type="ORF">ACFSUT_01030</name>
</gene>
<protein>
    <submittedName>
        <fullName evidence="3">Pyridoxamine 5'-phosphate oxidase family protein</fullName>
    </submittedName>
</protein>
<reference evidence="4" key="1">
    <citation type="journal article" date="2019" name="Int. J. Syst. Evol. Microbiol.">
        <title>The Global Catalogue of Microorganisms (GCM) 10K type strain sequencing project: providing services to taxonomists for standard genome sequencing and annotation.</title>
        <authorList>
            <consortium name="The Broad Institute Genomics Platform"/>
            <consortium name="The Broad Institute Genome Sequencing Center for Infectious Disease"/>
            <person name="Wu L."/>
            <person name="Ma J."/>
        </authorList>
    </citation>
    <scope>NUCLEOTIDE SEQUENCE [LARGE SCALE GENOMIC DNA]</scope>
    <source>
        <strain evidence="4">CGMCC 4.7638</strain>
    </source>
</reference>
<organism evidence="3 4">
    <name type="scientific">Amycolatopsis albidoflavus</name>
    <dbReference type="NCBI Taxonomy" id="102226"/>
    <lineage>
        <taxon>Bacteria</taxon>
        <taxon>Bacillati</taxon>
        <taxon>Actinomycetota</taxon>
        <taxon>Actinomycetes</taxon>
        <taxon>Pseudonocardiales</taxon>
        <taxon>Pseudonocardiaceae</taxon>
        <taxon>Amycolatopsis</taxon>
    </lineage>
</organism>
<feature type="domain" description="Pyridoxamine 5'-phosphate oxidase N-terminal" evidence="2">
    <location>
        <begin position="8"/>
        <end position="124"/>
    </location>
</feature>
<comment type="caution">
    <text evidence="3">The sequence shown here is derived from an EMBL/GenBank/DDBJ whole genome shotgun (WGS) entry which is preliminary data.</text>
</comment>
<evidence type="ECO:0000259" key="2">
    <source>
        <dbReference type="Pfam" id="PF01243"/>
    </source>
</evidence>
<dbReference type="PANTHER" id="PTHR35176">
    <property type="entry name" value="HEME OXYGENASE HI_0854-RELATED"/>
    <property type="match status" value="1"/>
</dbReference>
<dbReference type="EMBL" id="JBHUKQ010000001">
    <property type="protein sequence ID" value="MFD2478839.1"/>
    <property type="molecule type" value="Genomic_DNA"/>
</dbReference>
<dbReference type="RefSeq" id="WP_344268061.1">
    <property type="nucleotide sequence ID" value="NZ_BAAAHV010000005.1"/>
</dbReference>
<dbReference type="InterPro" id="IPR011576">
    <property type="entry name" value="Pyridox_Oxase_N"/>
</dbReference>
<keyword evidence="1" id="KW-0560">Oxidoreductase</keyword>
<proteinExistence type="predicted"/>
<dbReference type="PANTHER" id="PTHR35176:SF6">
    <property type="entry name" value="HEME OXYGENASE HI_0854-RELATED"/>
    <property type="match status" value="1"/>
</dbReference>
<evidence type="ECO:0000313" key="4">
    <source>
        <dbReference type="Proteomes" id="UP001597542"/>
    </source>
</evidence>
<dbReference type="SUPFAM" id="SSF50475">
    <property type="entry name" value="FMN-binding split barrel"/>
    <property type="match status" value="1"/>
</dbReference>